<dbReference type="PROSITE" id="PS00383">
    <property type="entry name" value="TYR_PHOSPHATASE_1"/>
    <property type="match status" value="1"/>
</dbReference>
<dbReference type="Gene3D" id="3.90.190.10">
    <property type="entry name" value="Protein tyrosine phosphatase superfamily"/>
    <property type="match status" value="1"/>
</dbReference>
<dbReference type="GO" id="GO:0004725">
    <property type="term" value="F:protein tyrosine phosphatase activity"/>
    <property type="evidence" value="ECO:0007669"/>
    <property type="project" value="UniProtKB-EC"/>
</dbReference>
<reference evidence="3 4" key="1">
    <citation type="submission" date="2018-06" db="EMBL/GenBank/DDBJ databases">
        <authorList>
            <consortium name="Pathogen Informatics"/>
            <person name="Doyle S."/>
        </authorList>
    </citation>
    <scope>NUCLEOTIDE SEQUENCE [LARGE SCALE GENOMIC DNA]</scope>
    <source>
        <strain evidence="3 4">NCTC11470</strain>
    </source>
</reference>
<dbReference type="EC" id="3.1.3.48" evidence="3"/>
<dbReference type="InterPro" id="IPR016130">
    <property type="entry name" value="Tyr_Pase_AS"/>
</dbReference>
<dbReference type="InterPro" id="IPR000387">
    <property type="entry name" value="Tyr_Pase_dom"/>
</dbReference>
<keyword evidence="3" id="KW-0378">Hydrolase</keyword>
<dbReference type="GeneID" id="57905949"/>
<dbReference type="SMART" id="SM00194">
    <property type="entry name" value="PTPc"/>
    <property type="match status" value="1"/>
</dbReference>
<dbReference type="PANTHER" id="PTHR19134:SF449">
    <property type="entry name" value="TYROSINE-PROTEIN PHOSPHATASE 1"/>
    <property type="match status" value="1"/>
</dbReference>
<dbReference type="PRINTS" id="PR00700">
    <property type="entry name" value="PRTYPHPHTASE"/>
</dbReference>
<evidence type="ECO:0000313" key="3">
    <source>
        <dbReference type="EMBL" id="SUP76885.1"/>
    </source>
</evidence>
<evidence type="ECO:0000313" key="4">
    <source>
        <dbReference type="Proteomes" id="UP000254835"/>
    </source>
</evidence>
<dbReference type="InterPro" id="IPR000242">
    <property type="entry name" value="PTP_cat"/>
</dbReference>
<name>A0A380PTE8_YERFR</name>
<dbReference type="SUPFAM" id="SSF52799">
    <property type="entry name" value="(Phosphotyrosine protein) phosphatases II"/>
    <property type="match status" value="1"/>
</dbReference>
<feature type="domain" description="Tyrosine specific protein phosphatases" evidence="2">
    <location>
        <begin position="193"/>
        <end position="277"/>
    </location>
</feature>
<dbReference type="InterPro" id="IPR050348">
    <property type="entry name" value="Protein-Tyr_Phosphatase"/>
</dbReference>
<dbReference type="Pfam" id="PF00102">
    <property type="entry name" value="Y_phosphatase"/>
    <property type="match status" value="1"/>
</dbReference>
<evidence type="ECO:0000259" key="1">
    <source>
        <dbReference type="PROSITE" id="PS50055"/>
    </source>
</evidence>
<accession>A0A380PTE8</accession>
<dbReference type="OrthoDB" id="6199520at2"/>
<feature type="domain" description="Tyrosine-protein phosphatase" evidence="1">
    <location>
        <begin position="49"/>
        <end position="287"/>
    </location>
</feature>
<dbReference type="InterPro" id="IPR029021">
    <property type="entry name" value="Prot-tyrosine_phosphatase-like"/>
</dbReference>
<dbReference type="InterPro" id="IPR003595">
    <property type="entry name" value="Tyr_Pase_cat"/>
</dbReference>
<gene>
    <name evidence="3" type="primary">yopH</name>
    <name evidence="3" type="ORF">NCTC11470_01942</name>
</gene>
<dbReference type="AlphaFoldDB" id="A0A380PTE8"/>
<protein>
    <submittedName>
        <fullName evidence="3">Protein tyrosine phosphatase</fullName>
        <ecNumber evidence="3">3.1.3.48</ecNumber>
    </submittedName>
</protein>
<proteinExistence type="predicted"/>
<dbReference type="PANTHER" id="PTHR19134">
    <property type="entry name" value="RECEPTOR-TYPE TYROSINE-PROTEIN PHOSPHATASE"/>
    <property type="match status" value="1"/>
</dbReference>
<dbReference type="EMBL" id="UHJA01000001">
    <property type="protein sequence ID" value="SUP76885.1"/>
    <property type="molecule type" value="Genomic_DNA"/>
</dbReference>
<sequence length="298" mass="33585">MPKIKPFHLPLNLNPIKDNQPKTDAQNLLDSLNSHQQSLIWNDRNQIINKENQRYSDITTPIETAIMAPNNIALPANHIQLGTDKGVIRSQYPTASGVSDFKAMLAEKRVTLVVIIADNNMLDNSFHKYPLPHPDYFSQEGTKKNWISKLVDKIDIDCYEMKLKDAKNKTIPINIAHVKNWQDHTAFDKNTIQTLAQEVTQLHLRALDSFKKQGSQAVEAECKTLPVIHCSAGVGRTGQLIAAMELINPKSSLSLESIIKALREQGGPRMVQTDEQMDVLIDLATQLNKPIWRKDEPT</sequence>
<dbReference type="PROSITE" id="PS50055">
    <property type="entry name" value="TYR_PHOSPHATASE_PTP"/>
    <property type="match status" value="1"/>
</dbReference>
<dbReference type="SMART" id="SM00404">
    <property type="entry name" value="PTPc_motif"/>
    <property type="match status" value="1"/>
</dbReference>
<organism evidence="3 4">
    <name type="scientific">Yersinia frederiksenii</name>
    <dbReference type="NCBI Taxonomy" id="29484"/>
    <lineage>
        <taxon>Bacteria</taxon>
        <taxon>Pseudomonadati</taxon>
        <taxon>Pseudomonadota</taxon>
        <taxon>Gammaproteobacteria</taxon>
        <taxon>Enterobacterales</taxon>
        <taxon>Yersiniaceae</taxon>
        <taxon>Yersinia</taxon>
    </lineage>
</organism>
<evidence type="ECO:0000259" key="2">
    <source>
        <dbReference type="PROSITE" id="PS50056"/>
    </source>
</evidence>
<dbReference type="PROSITE" id="PS50056">
    <property type="entry name" value="TYR_PHOSPHATASE_2"/>
    <property type="match status" value="1"/>
</dbReference>
<dbReference type="Proteomes" id="UP000254835">
    <property type="component" value="Unassembled WGS sequence"/>
</dbReference>
<dbReference type="RefSeq" id="WP_032910288.1">
    <property type="nucleotide sequence ID" value="NZ_CP023964.1"/>
</dbReference>